<evidence type="ECO:0000313" key="4">
    <source>
        <dbReference type="Proteomes" id="UP000463961"/>
    </source>
</evidence>
<dbReference type="RefSeq" id="WP_162050599.1">
    <property type="nucleotide sequence ID" value="NZ_AP022345.1"/>
</dbReference>
<gene>
    <name evidence="3" type="primary">gpmB</name>
    <name evidence="3" type="ORF">ICHIAU1_09070</name>
</gene>
<feature type="active site" description="Tele-phosphohistidine intermediate" evidence="1">
    <location>
        <position position="8"/>
    </location>
</feature>
<dbReference type="GO" id="GO:0005829">
    <property type="term" value="C:cytosol"/>
    <property type="evidence" value="ECO:0007669"/>
    <property type="project" value="TreeGrafter"/>
</dbReference>
<dbReference type="AlphaFoldDB" id="A0A7R6R3X3"/>
<dbReference type="EMBL" id="AP022345">
    <property type="protein sequence ID" value="BBU68624.1"/>
    <property type="molecule type" value="Genomic_DNA"/>
</dbReference>
<feature type="active site" description="Proton donor/acceptor" evidence="1">
    <location>
        <position position="85"/>
    </location>
</feature>
<name>A0A7R6R3X3_9RHOO</name>
<dbReference type="Gene3D" id="3.40.50.1240">
    <property type="entry name" value="Phosphoglycerate mutase-like"/>
    <property type="match status" value="1"/>
</dbReference>
<protein>
    <submittedName>
        <fullName evidence="3">Phosphoglycerate mutase</fullName>
    </submittedName>
</protein>
<sequence length="217" mass="23784">MRCCIVRHGETAWNADRRLQGHQDVPLNELGLAQAEAAGRYLLNRHQQTPFAAIVSSDLMRARQTADEIAHALGMAVVSDPGLRERHYGQFEGKTQTEAEAQNPADYAALVARAELDAAPGGAEPLQGMLERIERSLWDLASQQADHAVILVTHGGVLDLLYRRAMGRPLTGPRDAPIPNAGLNWLDIEAEEAGLRWTMVAWGKTEHLTGASRDEIL</sequence>
<dbReference type="PANTHER" id="PTHR48100:SF44">
    <property type="entry name" value="PHOSPHATASE C1620.13-RELATED"/>
    <property type="match status" value="1"/>
</dbReference>
<feature type="binding site" evidence="2">
    <location>
        <begin position="85"/>
        <end position="88"/>
    </location>
    <ligand>
        <name>substrate</name>
    </ligand>
</feature>
<dbReference type="PROSITE" id="PS00175">
    <property type="entry name" value="PG_MUTASE"/>
    <property type="match status" value="1"/>
</dbReference>
<dbReference type="OrthoDB" id="9783269at2"/>
<dbReference type="SMART" id="SM00855">
    <property type="entry name" value="PGAM"/>
    <property type="match status" value="1"/>
</dbReference>
<dbReference type="PANTHER" id="PTHR48100">
    <property type="entry name" value="BROAD-SPECIFICITY PHOSPHATASE YOR283W-RELATED"/>
    <property type="match status" value="1"/>
</dbReference>
<dbReference type="Proteomes" id="UP000463961">
    <property type="component" value="Chromosome"/>
</dbReference>
<proteinExistence type="predicted"/>
<evidence type="ECO:0000313" key="3">
    <source>
        <dbReference type="EMBL" id="BBU68624.1"/>
    </source>
</evidence>
<feature type="binding site" evidence="2">
    <location>
        <position position="61"/>
    </location>
    <ligand>
        <name>substrate</name>
    </ligand>
</feature>
<organism evidence="3 4">
    <name type="scientific">Fluviibacter phosphoraccumulans</name>
    <dbReference type="NCBI Taxonomy" id="1751046"/>
    <lineage>
        <taxon>Bacteria</taxon>
        <taxon>Pseudomonadati</taxon>
        <taxon>Pseudomonadota</taxon>
        <taxon>Betaproteobacteria</taxon>
        <taxon>Rhodocyclales</taxon>
        <taxon>Fluviibacteraceae</taxon>
        <taxon>Fluviibacter</taxon>
    </lineage>
</organism>
<feature type="binding site" evidence="2">
    <location>
        <begin position="7"/>
        <end position="14"/>
    </location>
    <ligand>
        <name>substrate</name>
    </ligand>
</feature>
<reference evidence="4" key="1">
    <citation type="submission" date="2020-01" db="EMBL/GenBank/DDBJ databases">
        <title>Phosphoaccumulans saitamaens gen. nov., sp. nov., a polyphosphate accumulating bacterium isolated from surface river water.</title>
        <authorList>
            <person name="Watanabe K."/>
            <person name="Suda W."/>
        </authorList>
    </citation>
    <scope>NUCLEOTIDE SEQUENCE [LARGE SCALE GENOMIC DNA]</scope>
    <source>
        <strain evidence="4">ICHIAU1</strain>
    </source>
</reference>
<keyword evidence="4" id="KW-1185">Reference proteome</keyword>
<evidence type="ECO:0000256" key="1">
    <source>
        <dbReference type="PIRSR" id="PIRSR613078-1"/>
    </source>
</evidence>
<dbReference type="GO" id="GO:0016791">
    <property type="term" value="F:phosphatase activity"/>
    <property type="evidence" value="ECO:0007669"/>
    <property type="project" value="TreeGrafter"/>
</dbReference>
<dbReference type="SUPFAM" id="SSF53254">
    <property type="entry name" value="Phosphoglycerate mutase-like"/>
    <property type="match status" value="1"/>
</dbReference>
<dbReference type="CDD" id="cd07067">
    <property type="entry name" value="HP_PGM_like"/>
    <property type="match status" value="1"/>
</dbReference>
<evidence type="ECO:0000256" key="2">
    <source>
        <dbReference type="PIRSR" id="PIRSR613078-2"/>
    </source>
</evidence>
<dbReference type="InterPro" id="IPR050275">
    <property type="entry name" value="PGM_Phosphatase"/>
</dbReference>
<dbReference type="Pfam" id="PF00300">
    <property type="entry name" value="His_Phos_1"/>
    <property type="match status" value="1"/>
</dbReference>
<dbReference type="InterPro" id="IPR001345">
    <property type="entry name" value="PG/BPGM_mutase_AS"/>
</dbReference>
<dbReference type="InterPro" id="IPR029033">
    <property type="entry name" value="His_PPase_superfam"/>
</dbReference>
<accession>A0A7R6R3X3</accession>
<dbReference type="InterPro" id="IPR013078">
    <property type="entry name" value="His_Pase_superF_clade-1"/>
</dbReference>